<evidence type="ECO:0000313" key="4">
    <source>
        <dbReference type="EMBL" id="KAA6370696.1"/>
    </source>
</evidence>
<comment type="caution">
    <text evidence="4">The sequence shown here is derived from an EMBL/GenBank/DDBJ whole genome shotgun (WGS) entry which is preliminary data.</text>
</comment>
<evidence type="ECO:0000259" key="3">
    <source>
        <dbReference type="PROSITE" id="PS50002"/>
    </source>
</evidence>
<dbReference type="AlphaFoldDB" id="A0A5J4UIS8"/>
<dbReference type="InterPro" id="IPR036028">
    <property type="entry name" value="SH3-like_dom_sf"/>
</dbReference>
<gene>
    <name evidence="4" type="ORF">EZS28_033777</name>
</gene>
<dbReference type="SUPFAM" id="SSF50044">
    <property type="entry name" value="SH3-domain"/>
    <property type="match status" value="1"/>
</dbReference>
<evidence type="ECO:0000256" key="1">
    <source>
        <dbReference type="ARBA" id="ARBA00022443"/>
    </source>
</evidence>
<organism evidence="4 5">
    <name type="scientific">Streblomastix strix</name>
    <dbReference type="NCBI Taxonomy" id="222440"/>
    <lineage>
        <taxon>Eukaryota</taxon>
        <taxon>Metamonada</taxon>
        <taxon>Preaxostyla</taxon>
        <taxon>Oxymonadida</taxon>
        <taxon>Streblomastigidae</taxon>
        <taxon>Streblomastix</taxon>
    </lineage>
</organism>
<dbReference type="PROSITE" id="PS50002">
    <property type="entry name" value="SH3"/>
    <property type="match status" value="1"/>
</dbReference>
<accession>A0A5J4UIS8</accession>
<keyword evidence="1 2" id="KW-0728">SH3 domain</keyword>
<dbReference type="Proteomes" id="UP000324800">
    <property type="component" value="Unassembled WGS sequence"/>
</dbReference>
<evidence type="ECO:0000313" key="5">
    <source>
        <dbReference type="Proteomes" id="UP000324800"/>
    </source>
</evidence>
<dbReference type="Gene3D" id="2.30.30.40">
    <property type="entry name" value="SH3 Domains"/>
    <property type="match status" value="1"/>
</dbReference>
<dbReference type="OrthoDB" id="8883818at2759"/>
<dbReference type="EMBL" id="SNRW01015146">
    <property type="protein sequence ID" value="KAA6370696.1"/>
    <property type="molecule type" value="Genomic_DNA"/>
</dbReference>
<reference evidence="4 5" key="1">
    <citation type="submission" date="2019-03" db="EMBL/GenBank/DDBJ databases">
        <title>Single cell metagenomics reveals metabolic interactions within the superorganism composed of flagellate Streblomastix strix and complex community of Bacteroidetes bacteria on its surface.</title>
        <authorList>
            <person name="Treitli S.C."/>
            <person name="Kolisko M."/>
            <person name="Husnik F."/>
            <person name="Keeling P."/>
            <person name="Hampl V."/>
        </authorList>
    </citation>
    <scope>NUCLEOTIDE SEQUENCE [LARGE SCALE GENOMIC DNA]</scope>
    <source>
        <strain evidence="4">ST1C</strain>
    </source>
</reference>
<protein>
    <recommendedName>
        <fullName evidence="3">SH3 domain-containing protein</fullName>
    </recommendedName>
</protein>
<name>A0A5J4UIS8_9EUKA</name>
<feature type="domain" description="SH3" evidence="3">
    <location>
        <begin position="3"/>
        <end position="63"/>
    </location>
</feature>
<proteinExistence type="predicted"/>
<sequence>MSISSKYFEAIADYAGITGDTNQILVMKGDVFRLIKKNKEWLTVEKDGDIGKVPKGILIQKENQFSSVDMNFPMQISQRVPYAKKSIKTLNDDWMKRTIAIKLL</sequence>
<dbReference type="InterPro" id="IPR001452">
    <property type="entry name" value="SH3_domain"/>
</dbReference>
<evidence type="ECO:0000256" key="2">
    <source>
        <dbReference type="PROSITE-ProRule" id="PRU00192"/>
    </source>
</evidence>
<dbReference type="SMART" id="SM00326">
    <property type="entry name" value="SH3"/>
    <property type="match status" value="1"/>
</dbReference>